<dbReference type="EMBL" id="KQ085996">
    <property type="protein sequence ID" value="KLO11625.1"/>
    <property type="molecule type" value="Genomic_DNA"/>
</dbReference>
<feature type="compositionally biased region" description="Low complexity" evidence="1">
    <location>
        <begin position="359"/>
        <end position="368"/>
    </location>
</feature>
<dbReference type="Proteomes" id="UP000053477">
    <property type="component" value="Unassembled WGS sequence"/>
</dbReference>
<gene>
    <name evidence="2" type="ORF">SCHPADRAFT_941939</name>
</gene>
<dbReference type="AlphaFoldDB" id="A0A0H2RI37"/>
<feature type="region of interest" description="Disordered" evidence="1">
    <location>
        <begin position="16"/>
        <end position="40"/>
    </location>
</feature>
<dbReference type="OrthoDB" id="3260393at2759"/>
<evidence type="ECO:0000313" key="3">
    <source>
        <dbReference type="Proteomes" id="UP000053477"/>
    </source>
</evidence>
<feature type="compositionally biased region" description="Basic and acidic residues" evidence="1">
    <location>
        <begin position="380"/>
        <end position="391"/>
    </location>
</feature>
<protein>
    <submittedName>
        <fullName evidence="2">Uncharacterized protein</fullName>
    </submittedName>
</protein>
<dbReference type="InParanoid" id="A0A0H2RI37"/>
<feature type="compositionally biased region" description="Low complexity" evidence="1">
    <location>
        <begin position="421"/>
        <end position="467"/>
    </location>
</feature>
<feature type="compositionally biased region" description="Polar residues" evidence="1">
    <location>
        <begin position="410"/>
        <end position="419"/>
    </location>
</feature>
<feature type="region of interest" description="Disordered" evidence="1">
    <location>
        <begin position="246"/>
        <end position="278"/>
    </location>
</feature>
<feature type="region of interest" description="Disordered" evidence="1">
    <location>
        <begin position="94"/>
        <end position="119"/>
    </location>
</feature>
<evidence type="ECO:0000256" key="1">
    <source>
        <dbReference type="SAM" id="MobiDB-lite"/>
    </source>
</evidence>
<feature type="compositionally biased region" description="Low complexity" evidence="1">
    <location>
        <begin position="16"/>
        <end position="26"/>
    </location>
</feature>
<keyword evidence="3" id="KW-1185">Reference proteome</keyword>
<reference evidence="2 3" key="1">
    <citation type="submission" date="2015-04" db="EMBL/GenBank/DDBJ databases">
        <title>Complete genome sequence of Schizopora paradoxa KUC8140, a cosmopolitan wood degrader in East Asia.</title>
        <authorList>
            <consortium name="DOE Joint Genome Institute"/>
            <person name="Min B."/>
            <person name="Park H."/>
            <person name="Jang Y."/>
            <person name="Kim J.-J."/>
            <person name="Kim K.H."/>
            <person name="Pangilinan J."/>
            <person name="Lipzen A."/>
            <person name="Riley R."/>
            <person name="Grigoriev I.V."/>
            <person name="Spatafora J.W."/>
            <person name="Choi I.-G."/>
        </authorList>
    </citation>
    <scope>NUCLEOTIDE SEQUENCE [LARGE SCALE GENOMIC DNA]</scope>
    <source>
        <strain evidence="2 3">KUC8140</strain>
    </source>
</reference>
<sequence length="536" mass="59140">MAFHHYSDLFKSGLLSESSSPLTPSHPYGPAHDGRLPTITQDVPLSPARTSTRDVEHSIASGDSLYFTFKKRRDPSEFRSFLSLDLAESQSLRSASLKGKPSQELLHKTSRLTSSSRRSMSTFPPIMAVQSPPPTSPVRGSFRSLSTGSTPFLSMSPPSPFNTSSFIHAPIPRRPLKLTIPQIPAQRELSPMMFASPPPSPPLAPRLDHAAATRPEGVLSRTSSVSTGYRTAKRGDALAQLEGRGGYRGRRSAPVAQNFMSMSDDEDEDDGDGDTDRNGFEAIVEDVMEEESAWQTSSGPSRTRSSSIERGLMASINDGPWYDLNPQKDPFTMLFDDDHESIEPIRLSPFDHVVHHPSSSHSSIASSLRRSKRSKFSRSPSREVFREKNIDSSKSTPQSSRKSLLPFRPTPSSSRSHSQTHLHPNSHSNTNTHSRSSPSSRPQSSIAPSSSVRSKSTPGSRTSSSSQHSRRNSSDQPSTKKRQPRHHEPLQRLTLNLDWLSSKADIVNFIDMLDDAPESDSRSDSWRSIFEVSCNA</sequence>
<feature type="compositionally biased region" description="Low complexity" evidence="1">
    <location>
        <begin position="392"/>
        <end position="403"/>
    </location>
</feature>
<organism evidence="2 3">
    <name type="scientific">Schizopora paradoxa</name>
    <dbReference type="NCBI Taxonomy" id="27342"/>
    <lineage>
        <taxon>Eukaryota</taxon>
        <taxon>Fungi</taxon>
        <taxon>Dikarya</taxon>
        <taxon>Basidiomycota</taxon>
        <taxon>Agaricomycotina</taxon>
        <taxon>Agaricomycetes</taxon>
        <taxon>Hymenochaetales</taxon>
        <taxon>Schizoporaceae</taxon>
        <taxon>Schizopora</taxon>
    </lineage>
</organism>
<feature type="region of interest" description="Disordered" evidence="1">
    <location>
        <begin position="353"/>
        <end position="490"/>
    </location>
</feature>
<feature type="compositionally biased region" description="Acidic residues" evidence="1">
    <location>
        <begin position="263"/>
        <end position="273"/>
    </location>
</feature>
<proteinExistence type="predicted"/>
<accession>A0A0H2RI37</accession>
<name>A0A0H2RI37_9AGAM</name>
<evidence type="ECO:0000313" key="2">
    <source>
        <dbReference type="EMBL" id="KLO11625.1"/>
    </source>
</evidence>
<dbReference type="STRING" id="27342.A0A0H2RI37"/>